<organism evidence="2 3">
    <name type="scientific">Niveibacterium microcysteis</name>
    <dbReference type="NCBI Taxonomy" id="2811415"/>
    <lineage>
        <taxon>Bacteria</taxon>
        <taxon>Pseudomonadati</taxon>
        <taxon>Pseudomonadota</taxon>
        <taxon>Betaproteobacteria</taxon>
        <taxon>Rhodocyclales</taxon>
        <taxon>Rhodocyclaceae</taxon>
        <taxon>Niveibacterium</taxon>
    </lineage>
</organism>
<dbReference type="RefSeq" id="WP_206254425.1">
    <property type="nucleotide sequence ID" value="NZ_CP071060.1"/>
</dbReference>
<reference evidence="2 3" key="1">
    <citation type="submission" date="2021-02" db="EMBL/GenBank/DDBJ databases">
        <title>Niveibacterium changnyeongensis HC41.</title>
        <authorList>
            <person name="Kang M."/>
        </authorList>
    </citation>
    <scope>NUCLEOTIDE SEQUENCE [LARGE SCALE GENOMIC DNA]</scope>
    <source>
        <strain evidence="2 3">HC41</strain>
    </source>
</reference>
<accession>A0ABX7M4Z5</accession>
<proteinExistence type="predicted"/>
<name>A0ABX7M4Z5_9RHOO</name>
<feature type="chain" id="PRO_5046248085" evidence="1">
    <location>
        <begin position="20"/>
        <end position="148"/>
    </location>
</feature>
<evidence type="ECO:0000256" key="1">
    <source>
        <dbReference type="SAM" id="SignalP"/>
    </source>
</evidence>
<feature type="signal peptide" evidence="1">
    <location>
        <begin position="1"/>
        <end position="19"/>
    </location>
</feature>
<dbReference type="EMBL" id="CP071060">
    <property type="protein sequence ID" value="QSI76821.1"/>
    <property type="molecule type" value="Genomic_DNA"/>
</dbReference>
<protein>
    <submittedName>
        <fullName evidence="2">Uncharacterized protein</fullName>
    </submittedName>
</protein>
<sequence length="148" mass="15753">MTRTKIAAATFVIALSGCAGTFSTNPVQVRSAKPVPAERLLAFQEVVDGTVKVTVTRDSGFLASGCFVGLALNGELAARFDPEESAVFYVKPGVATMSAIPDPQGRGLCGAGGWDPVIEQNTVEPGRPNLFRISFGMYRRPRVTQSPY</sequence>
<dbReference type="Proteomes" id="UP000663570">
    <property type="component" value="Chromosome"/>
</dbReference>
<keyword evidence="3" id="KW-1185">Reference proteome</keyword>
<keyword evidence="1" id="KW-0732">Signal</keyword>
<dbReference type="PROSITE" id="PS51257">
    <property type="entry name" value="PROKAR_LIPOPROTEIN"/>
    <property type="match status" value="1"/>
</dbReference>
<gene>
    <name evidence="2" type="ORF">JY500_20610</name>
</gene>
<evidence type="ECO:0000313" key="2">
    <source>
        <dbReference type="EMBL" id="QSI76821.1"/>
    </source>
</evidence>
<evidence type="ECO:0000313" key="3">
    <source>
        <dbReference type="Proteomes" id="UP000663570"/>
    </source>
</evidence>